<dbReference type="KEGG" id="aep:AMC99_01377"/>
<dbReference type="PATRIC" id="fig|361183.4.peg.1350"/>
<dbReference type="Proteomes" id="UP000057938">
    <property type="component" value="Chromosome"/>
</dbReference>
<sequence>MFKIKYAALGAPVLFLTPLNAQEAAPVQDSPETQLPKLMAQVPPPAPPVFDARKFLPELPEGANVVFLRENAQPTAWGATIKIDGKKLVSIGNKRWTATTLAPGTYEIATSWSLVSGQKGGKYKLTVKEGRTHFLEIVGTSQVAGYGAGLMFQMGSGIGEIYANDRTAARISNCCSYKPAGD</sequence>
<name>A0A0M4LV85_9SPHN</name>
<proteinExistence type="predicted"/>
<dbReference type="OrthoDB" id="6401570at2"/>
<organism evidence="2 3">
    <name type="scientific">Altererythrobacter epoxidivorans</name>
    <dbReference type="NCBI Taxonomy" id="361183"/>
    <lineage>
        <taxon>Bacteria</taxon>
        <taxon>Pseudomonadati</taxon>
        <taxon>Pseudomonadota</taxon>
        <taxon>Alphaproteobacteria</taxon>
        <taxon>Sphingomonadales</taxon>
        <taxon>Erythrobacteraceae</taxon>
        <taxon>Altererythrobacter</taxon>
    </lineage>
</organism>
<feature type="signal peptide" evidence="1">
    <location>
        <begin position="1"/>
        <end position="21"/>
    </location>
</feature>
<dbReference type="AlphaFoldDB" id="A0A0M4LV85"/>
<evidence type="ECO:0000313" key="3">
    <source>
        <dbReference type="Proteomes" id="UP000057938"/>
    </source>
</evidence>
<evidence type="ECO:0000256" key="1">
    <source>
        <dbReference type="SAM" id="SignalP"/>
    </source>
</evidence>
<gene>
    <name evidence="2" type="ORF">AMC99_01377</name>
</gene>
<dbReference type="EMBL" id="CP012669">
    <property type="protein sequence ID" value="ALE16671.1"/>
    <property type="molecule type" value="Genomic_DNA"/>
</dbReference>
<keyword evidence="1" id="KW-0732">Signal</keyword>
<protein>
    <submittedName>
        <fullName evidence="2">Uncharacterized protein</fullName>
    </submittedName>
</protein>
<reference evidence="2 3" key="1">
    <citation type="submission" date="2015-09" db="EMBL/GenBank/DDBJ databases">
        <title>Complete genome sequence of a benzo[a]pyrene-degrading bacterium Altererythrobacter epoxidivorans CGMCC 1.7731T.</title>
        <authorList>
            <person name="Li Z."/>
            <person name="Cheng H."/>
            <person name="Huo Y."/>
            <person name="Xu X."/>
        </authorList>
    </citation>
    <scope>NUCLEOTIDE SEQUENCE [LARGE SCALE GENOMIC DNA]</scope>
    <source>
        <strain evidence="2 3">CGMCC 1.7731</strain>
    </source>
</reference>
<accession>A0A0M4LV85</accession>
<feature type="chain" id="PRO_5005797955" evidence="1">
    <location>
        <begin position="22"/>
        <end position="182"/>
    </location>
</feature>
<keyword evidence="3" id="KW-1185">Reference proteome</keyword>
<evidence type="ECO:0000313" key="2">
    <source>
        <dbReference type="EMBL" id="ALE16671.1"/>
    </source>
</evidence>
<dbReference type="RefSeq" id="WP_061924492.1">
    <property type="nucleotide sequence ID" value="NZ_CP012669.1"/>
</dbReference>
<dbReference type="STRING" id="361183.AMC99_01377"/>